<dbReference type="Pfam" id="PF00378">
    <property type="entry name" value="ECH_1"/>
    <property type="match status" value="1"/>
</dbReference>
<dbReference type="PANTHER" id="PTHR11941:SF158">
    <property type="entry name" value="ENOYL-COA HYDRATASE (AFU_ORTHOLOGUE AFUA_2G10650)"/>
    <property type="match status" value="1"/>
</dbReference>
<evidence type="ECO:0000313" key="2">
    <source>
        <dbReference type="Proteomes" id="UP001177120"/>
    </source>
</evidence>
<dbReference type="InterPro" id="IPR011032">
    <property type="entry name" value="GroES-like_sf"/>
</dbReference>
<dbReference type="RefSeq" id="WP_205497096.1">
    <property type="nucleotide sequence ID" value="NZ_JAFHAP010000017.1"/>
</dbReference>
<dbReference type="Gene3D" id="3.90.226.10">
    <property type="entry name" value="2-enoyl-CoA Hydratase, Chain A, domain 1"/>
    <property type="match status" value="1"/>
</dbReference>
<proteinExistence type="predicted"/>
<dbReference type="PANTHER" id="PTHR11941">
    <property type="entry name" value="ENOYL-COA HYDRATASE-RELATED"/>
    <property type="match status" value="1"/>
</dbReference>
<comment type="caution">
    <text evidence="1">The sequence shown here is derived from an EMBL/GenBank/DDBJ whole genome shotgun (WGS) entry which is preliminary data.</text>
</comment>
<dbReference type="SUPFAM" id="SSF50129">
    <property type="entry name" value="GroES-like"/>
    <property type="match status" value="1"/>
</dbReference>
<keyword evidence="2" id="KW-1185">Reference proteome</keyword>
<dbReference type="CDD" id="cd06558">
    <property type="entry name" value="crotonase-like"/>
    <property type="match status" value="1"/>
</dbReference>
<accession>A0ABS2WMW7</accession>
<gene>
    <name evidence="1" type="ORF">JQC72_15090</name>
</gene>
<dbReference type="Gene3D" id="3.40.50.720">
    <property type="entry name" value="NAD(P)-binding Rossmann-like Domain"/>
    <property type="match status" value="1"/>
</dbReference>
<protein>
    <recommendedName>
        <fullName evidence="3">Enoyl reductase (ER) domain-containing protein</fullName>
    </recommendedName>
</protein>
<organism evidence="1 2">
    <name type="scientific">Polycladomyces zharkentensis</name>
    <dbReference type="NCBI Taxonomy" id="2807616"/>
    <lineage>
        <taxon>Bacteria</taxon>
        <taxon>Bacillati</taxon>
        <taxon>Bacillota</taxon>
        <taxon>Bacilli</taxon>
        <taxon>Bacillales</taxon>
        <taxon>Thermoactinomycetaceae</taxon>
        <taxon>Polycladomyces</taxon>
    </lineage>
</organism>
<dbReference type="Gene3D" id="3.90.180.10">
    <property type="entry name" value="Medium-chain alcohol dehydrogenases, catalytic domain"/>
    <property type="match status" value="1"/>
</dbReference>
<dbReference type="SUPFAM" id="SSF52096">
    <property type="entry name" value="ClpP/crotonase"/>
    <property type="match status" value="1"/>
</dbReference>
<sequence length="858" mass="96849">MTTHTTHGKTVSVTFDSDQRASLQVVRPGNRVRSKTGIRPQVKTTDHFRMMEWEVSPGRTVAVLSPTSGSSDPSAIQEWVQWMQQLADRDELKALIFACQGGRFLFSSIHLQEEWRERFESGLAFMERMNKPMIAAVDGTVSGIGCAVALCTHAVVASESARFILRRGTGVIQRLVRIAHLQKGMDGLGRAITWLCSDRAMTAREAEETGWVDQCCEGEAIPLAVAWAKAAAAAGQGPLAEAFVRRRAWRNDWERPRPFVLQDRKEWERIMAGTGVPHSRFEEILTLIQTGYEQGFSAGLDHERKWWATQTRRSEADQFPQWSGSVRSLTREEEEQWIRDGQLFPPDSPFYPGISPVPSWQYRTTDPVTVIPVRRPGPTEVLVYVLSRGTNLSGLVVETGRAVREEKVIHAGDAVVVIPGGSYETEGQFVTVKAEQVFAKPSNLSFAEAADLLPWMKAYRITRHRARGRVWIDGLDDSSALACFTVVQHDEGKVTVMTSSDQERRITEERKAEALDLRHLRYRGVFTKIPADSSAWRRWEELGKKVMEDFRRRNRGELADWTATFYGERTFGRAYQLLKDGGLLVVAGAREGEQLTFIGKTGERSPSVLLEQPGESVVLFYGVGRHREEVLDPFGWRVIQAAERRQDQLVIVTQSEVQKRWLQGRIGAHAAGIISIEECEASWPGEFDWPPSVPYLPNPSERKKDWVLTRQLFEQRTIRPLRTMIGEHLRTMQNPEGYADVVVDRAAHDALGISLHLVKPKSGRVVFGENMSGKRYSFYASAIMEPERRIVTPSATIVGCGLPDAKDVQRVLEWVENGVFREERRFIMAKTDHRGSVATALADLFTVDQLYEAWSSRC</sequence>
<evidence type="ECO:0000313" key="1">
    <source>
        <dbReference type="EMBL" id="MBN2910823.1"/>
    </source>
</evidence>
<name>A0ABS2WMW7_9BACL</name>
<dbReference type="InterPro" id="IPR029045">
    <property type="entry name" value="ClpP/crotonase-like_dom_sf"/>
</dbReference>
<dbReference type="Proteomes" id="UP001177120">
    <property type="component" value="Unassembled WGS sequence"/>
</dbReference>
<reference evidence="1" key="1">
    <citation type="journal article" date="2024" name="Int. J. Syst. Evol. Microbiol.">
        <title>Polycladomyces zharkentensis sp. nov., a novel thermophilic cellulose- and starch-degrading member of the Bacillota from a geothermal aquifer in Kazakhstan.</title>
        <authorList>
            <person name="Mashzhan A."/>
            <person name="Kistaubayeva A."/>
            <person name="Javier-Lopez R."/>
            <person name="Bissenova U."/>
            <person name="Bissenbay A."/>
            <person name="Birkeland N.K."/>
        </authorList>
    </citation>
    <scope>NUCLEOTIDE SEQUENCE</scope>
    <source>
        <strain evidence="1">ZKZ2T</strain>
    </source>
</reference>
<dbReference type="InterPro" id="IPR001753">
    <property type="entry name" value="Enoyl-CoA_hydra/iso"/>
</dbReference>
<dbReference type="EMBL" id="JAFHAP010000017">
    <property type="protein sequence ID" value="MBN2910823.1"/>
    <property type="molecule type" value="Genomic_DNA"/>
</dbReference>
<evidence type="ECO:0008006" key="3">
    <source>
        <dbReference type="Google" id="ProtNLM"/>
    </source>
</evidence>